<protein>
    <submittedName>
        <fullName evidence="1">YjgF family protein</fullName>
    </submittedName>
</protein>
<dbReference type="InterPro" id="IPR006175">
    <property type="entry name" value="YjgF/YER057c/UK114"/>
</dbReference>
<reference evidence="1 2" key="1">
    <citation type="submission" date="2017-07" db="EMBL/GenBank/DDBJ databases">
        <title>Analysis of two Campylobacter avium genomes and identification of a novel hippuricase gene.</title>
        <authorList>
            <person name="Miller W.G."/>
            <person name="Chapman M.H."/>
            <person name="Yee E."/>
            <person name="Revez J."/>
            <person name="Bono J.L."/>
            <person name="Rossi M."/>
        </authorList>
    </citation>
    <scope>NUCLEOTIDE SEQUENCE [LARGE SCALE GENOMIC DNA]</scope>
    <source>
        <strain evidence="1 2">LMG 24591</strain>
    </source>
</reference>
<accession>A0A222MVS6</accession>
<organism evidence="1 2">
    <name type="scientific">Campylobacter avium LMG 24591</name>
    <dbReference type="NCBI Taxonomy" id="522484"/>
    <lineage>
        <taxon>Bacteria</taxon>
        <taxon>Pseudomonadati</taxon>
        <taxon>Campylobacterota</taxon>
        <taxon>Epsilonproteobacteria</taxon>
        <taxon>Campylobacterales</taxon>
        <taxon>Campylobacteraceae</taxon>
        <taxon>Campylobacter</taxon>
    </lineage>
</organism>
<dbReference type="AlphaFoldDB" id="A0A222MVS6"/>
<dbReference type="InterPro" id="IPR035959">
    <property type="entry name" value="RutC-like_sf"/>
</dbReference>
<dbReference type="Gene3D" id="3.30.1330.40">
    <property type="entry name" value="RutC-like"/>
    <property type="match status" value="1"/>
</dbReference>
<dbReference type="InterPro" id="IPR035709">
    <property type="entry name" value="YoaB-like"/>
</dbReference>
<dbReference type="PANTHER" id="PTHR47328:SF1">
    <property type="entry name" value="RUTC FAMILY PROTEIN YOAB"/>
    <property type="match status" value="1"/>
</dbReference>
<sequence length="113" mass="12802">MKRFLEDERMSQVVLHDNGFFETAGQVCEDTKQDIKTQTKQSLDNIDEVLKSIGATKANISRIQIWLNDMSDFEAMNEVYDEWVKDIPKPARACVGATLVEGYLVEIQAFGAL</sequence>
<dbReference type="CDD" id="cd06150">
    <property type="entry name" value="YjgF_YER057c_UK114_like_2"/>
    <property type="match status" value="1"/>
</dbReference>
<keyword evidence="2" id="KW-1185">Reference proteome</keyword>
<evidence type="ECO:0000313" key="2">
    <source>
        <dbReference type="Proteomes" id="UP000201169"/>
    </source>
</evidence>
<proteinExistence type="predicted"/>
<dbReference type="EMBL" id="CP022347">
    <property type="protein sequence ID" value="ASQ29710.1"/>
    <property type="molecule type" value="Genomic_DNA"/>
</dbReference>
<dbReference type="Pfam" id="PF01042">
    <property type="entry name" value="Ribonuc_L-PSP"/>
    <property type="match status" value="1"/>
</dbReference>
<dbReference type="PANTHER" id="PTHR47328">
    <property type="match status" value="1"/>
</dbReference>
<evidence type="ECO:0000313" key="1">
    <source>
        <dbReference type="EMBL" id="ASQ29710.1"/>
    </source>
</evidence>
<name>A0A222MVS6_9BACT</name>
<dbReference type="KEGG" id="cavi:CAV_0025"/>
<dbReference type="Proteomes" id="UP000201169">
    <property type="component" value="Chromosome"/>
</dbReference>
<dbReference type="SUPFAM" id="SSF55298">
    <property type="entry name" value="YjgF-like"/>
    <property type="match status" value="1"/>
</dbReference>
<gene>
    <name evidence="1" type="ORF">CAV_0025</name>
</gene>